<reference evidence="1 2" key="1">
    <citation type="submission" date="2023-12" db="EMBL/GenBank/DDBJ databases">
        <title>Genome sequencing and assembly of bacterial species from a model synthetic community.</title>
        <authorList>
            <person name="Hogle S.L."/>
        </authorList>
    </citation>
    <scope>NUCLEOTIDE SEQUENCE [LARGE SCALE GENOMIC DNA]</scope>
    <source>
        <strain evidence="1 2">HAMBI 2494</strain>
    </source>
</reference>
<evidence type="ECO:0000313" key="1">
    <source>
        <dbReference type="EMBL" id="WQD78143.1"/>
    </source>
</evidence>
<proteinExistence type="predicted"/>
<dbReference type="RefSeq" id="WP_157977829.1">
    <property type="nucleotide sequence ID" value="NZ_CP139965.1"/>
</dbReference>
<accession>A0ABZ0WLB8</accession>
<name>A0ABZ0WLB8_9BURK</name>
<organism evidence="1 2">
    <name type="scientific">Paraburkholderia kururiensis</name>
    <dbReference type="NCBI Taxonomy" id="984307"/>
    <lineage>
        <taxon>Bacteria</taxon>
        <taxon>Pseudomonadati</taxon>
        <taxon>Pseudomonadota</taxon>
        <taxon>Betaproteobacteria</taxon>
        <taxon>Burkholderiales</taxon>
        <taxon>Burkholderiaceae</taxon>
        <taxon>Paraburkholderia</taxon>
    </lineage>
</organism>
<gene>
    <name evidence="1" type="ORF">U0042_29750</name>
</gene>
<dbReference type="EMBL" id="CP139965">
    <property type="protein sequence ID" value="WQD78143.1"/>
    <property type="molecule type" value="Genomic_DNA"/>
</dbReference>
<protein>
    <submittedName>
        <fullName evidence="1">Uncharacterized protein</fullName>
    </submittedName>
</protein>
<evidence type="ECO:0000313" key="2">
    <source>
        <dbReference type="Proteomes" id="UP001325479"/>
    </source>
</evidence>
<dbReference type="Proteomes" id="UP001325479">
    <property type="component" value="Chromosome"/>
</dbReference>
<sequence>MTLGLDGVSTVDDACAKTAPENANAISATAIFRFMMSSFQLNKFEQQFSTEQRRKRTPARYSLDATNQTTAVLTLS</sequence>
<keyword evidence="2" id="KW-1185">Reference proteome</keyword>